<feature type="compositionally biased region" description="Polar residues" evidence="1">
    <location>
        <begin position="1"/>
        <end position="11"/>
    </location>
</feature>
<dbReference type="RefSeq" id="WP_050669316.1">
    <property type="nucleotide sequence ID" value="NZ_LAIR01000002.1"/>
</dbReference>
<evidence type="ECO:0008006" key="4">
    <source>
        <dbReference type="Google" id="ProtNLM"/>
    </source>
</evidence>
<evidence type="ECO:0000313" key="2">
    <source>
        <dbReference type="EMBL" id="KNX37001.1"/>
    </source>
</evidence>
<feature type="compositionally biased region" description="Basic and acidic residues" evidence="1">
    <location>
        <begin position="247"/>
        <end position="262"/>
    </location>
</feature>
<feature type="compositionally biased region" description="Low complexity" evidence="1">
    <location>
        <begin position="231"/>
        <end position="243"/>
    </location>
</feature>
<evidence type="ECO:0000313" key="3">
    <source>
        <dbReference type="Proteomes" id="UP000037397"/>
    </source>
</evidence>
<name>A0A0L6CGS8_9MICO</name>
<organism evidence="2 3">
    <name type="scientific">Luteipulveratus halotolerans</name>
    <dbReference type="NCBI Taxonomy" id="1631356"/>
    <lineage>
        <taxon>Bacteria</taxon>
        <taxon>Bacillati</taxon>
        <taxon>Actinomycetota</taxon>
        <taxon>Actinomycetes</taxon>
        <taxon>Micrococcales</taxon>
        <taxon>Dermacoccaceae</taxon>
        <taxon>Luteipulveratus</taxon>
    </lineage>
</organism>
<dbReference type="InterPro" id="IPR022183">
    <property type="entry name" value="DUF3710"/>
</dbReference>
<feature type="region of interest" description="Disordered" evidence="1">
    <location>
        <begin position="231"/>
        <end position="262"/>
    </location>
</feature>
<dbReference type="Pfam" id="PF12502">
    <property type="entry name" value="DUF3710"/>
    <property type="match status" value="1"/>
</dbReference>
<accession>A0A0L6CGS8</accession>
<dbReference type="AlphaFoldDB" id="A0A0L6CGS8"/>
<protein>
    <recommendedName>
        <fullName evidence="4">DUF3710 domain-containing protein</fullName>
    </recommendedName>
</protein>
<sequence length="262" mass="28423">MGIFSRKNSSGPDEESVDQVDTVDVDETDLDDSVIDETEAVSAPVARTAKAPVDRTYGPFDRSEVEEVEEHLDLGALALRPTPGTELRLDVDEQGQQITGLTAVQDDSAVQLQVFAAPKSSGVWDDIRGEIADNLIGAGGTAEEHDGELGTELHARMPSRGNDGRTTYSPVRFVGVDGPRWFLRAVLSGRAAVEDDAAAEMVQIVRNVIVTRGTEARAPRELLELTIPQELLAQQEQQPGEEPVNADDLKPFERGPEITEVR</sequence>
<comment type="caution">
    <text evidence="2">The sequence shown here is derived from an EMBL/GenBank/DDBJ whole genome shotgun (WGS) entry which is preliminary data.</text>
</comment>
<gene>
    <name evidence="2" type="ORF">VV01_07320</name>
</gene>
<dbReference type="OrthoDB" id="8480367at2"/>
<proteinExistence type="predicted"/>
<dbReference type="PATRIC" id="fig|1631356.3.peg.1410"/>
<evidence type="ECO:0000256" key="1">
    <source>
        <dbReference type="SAM" id="MobiDB-lite"/>
    </source>
</evidence>
<feature type="region of interest" description="Disordered" evidence="1">
    <location>
        <begin position="1"/>
        <end position="50"/>
    </location>
</feature>
<dbReference type="EMBL" id="LAIR01000002">
    <property type="protein sequence ID" value="KNX37001.1"/>
    <property type="molecule type" value="Genomic_DNA"/>
</dbReference>
<feature type="compositionally biased region" description="Acidic residues" evidence="1">
    <location>
        <begin position="12"/>
        <end position="39"/>
    </location>
</feature>
<keyword evidence="3" id="KW-1185">Reference proteome</keyword>
<dbReference type="Proteomes" id="UP000037397">
    <property type="component" value="Unassembled WGS sequence"/>
</dbReference>
<dbReference type="STRING" id="1631356.VV01_07320"/>
<reference evidence="3" key="1">
    <citation type="submission" date="2015-03" db="EMBL/GenBank/DDBJ databases">
        <title>Luteipulveratus halotolerans sp. nov., a novel actinobacterium (Dermacoccaceae) from Sarawak, Malaysia.</title>
        <authorList>
            <person name="Juboi H."/>
            <person name="Basik A."/>
            <person name="Shamsul S.S."/>
            <person name="Arnold P."/>
            <person name="Schmitt E.K."/>
            <person name="Sanglier J.-J."/>
            <person name="Yeo T."/>
        </authorList>
    </citation>
    <scope>NUCLEOTIDE SEQUENCE [LARGE SCALE GENOMIC DNA]</scope>
    <source>
        <strain evidence="3">C296001</strain>
    </source>
</reference>